<dbReference type="EMBL" id="ADVG01000004">
    <property type="protein sequence ID" value="EFH83027.1"/>
    <property type="molecule type" value="Genomic_DNA"/>
</dbReference>
<gene>
    <name evidence="1" type="ORF">Krac_3938</name>
</gene>
<accession>D6U3N7</accession>
<protein>
    <submittedName>
        <fullName evidence="1">Uncharacterized protein</fullName>
    </submittedName>
</protein>
<evidence type="ECO:0000313" key="1">
    <source>
        <dbReference type="EMBL" id="EFH83027.1"/>
    </source>
</evidence>
<dbReference type="Proteomes" id="UP000004508">
    <property type="component" value="Unassembled WGS sequence"/>
</dbReference>
<dbReference type="AlphaFoldDB" id="D6U3N7"/>
<evidence type="ECO:0000313" key="2">
    <source>
        <dbReference type="Proteomes" id="UP000004508"/>
    </source>
</evidence>
<proteinExistence type="predicted"/>
<sequence length="132" mass="14652">MHVLHLFLTRDVRVRFNLLSFKFFATLPLLARPGANGQQPTLQLQVDQYDGSGILNGITQFFWHLGDEDKLLPSATQAIGPLQEQETWSPLLFSPDAPVQASAILHVNQQPFTAFSGYYANGQPITINGQNS</sequence>
<name>D6U3N7_KTERA</name>
<comment type="caution">
    <text evidence="1">The sequence shown here is derived from an EMBL/GenBank/DDBJ whole genome shotgun (WGS) entry which is preliminary data.</text>
</comment>
<dbReference type="InParanoid" id="D6U3N7"/>
<organism evidence="1 2">
    <name type="scientific">Ktedonobacter racemifer DSM 44963</name>
    <dbReference type="NCBI Taxonomy" id="485913"/>
    <lineage>
        <taxon>Bacteria</taxon>
        <taxon>Bacillati</taxon>
        <taxon>Chloroflexota</taxon>
        <taxon>Ktedonobacteria</taxon>
        <taxon>Ktedonobacterales</taxon>
        <taxon>Ktedonobacteraceae</taxon>
        <taxon>Ktedonobacter</taxon>
    </lineage>
</organism>
<reference evidence="1 2" key="1">
    <citation type="journal article" date="2011" name="Stand. Genomic Sci.">
        <title>Non-contiguous finished genome sequence and contextual data of the filamentous soil bacterium Ktedonobacter racemifer type strain (SOSP1-21).</title>
        <authorList>
            <person name="Chang Y.J."/>
            <person name="Land M."/>
            <person name="Hauser L."/>
            <person name="Chertkov O."/>
            <person name="Del Rio T.G."/>
            <person name="Nolan M."/>
            <person name="Copeland A."/>
            <person name="Tice H."/>
            <person name="Cheng J.F."/>
            <person name="Lucas S."/>
            <person name="Han C."/>
            <person name="Goodwin L."/>
            <person name="Pitluck S."/>
            <person name="Ivanova N."/>
            <person name="Ovchinikova G."/>
            <person name="Pati A."/>
            <person name="Chen A."/>
            <person name="Palaniappan K."/>
            <person name="Mavromatis K."/>
            <person name="Liolios K."/>
            <person name="Brettin T."/>
            <person name="Fiebig A."/>
            <person name="Rohde M."/>
            <person name="Abt B."/>
            <person name="Goker M."/>
            <person name="Detter J.C."/>
            <person name="Woyke T."/>
            <person name="Bristow J."/>
            <person name="Eisen J.A."/>
            <person name="Markowitz V."/>
            <person name="Hugenholtz P."/>
            <person name="Kyrpides N.C."/>
            <person name="Klenk H.P."/>
            <person name="Lapidus A."/>
        </authorList>
    </citation>
    <scope>NUCLEOTIDE SEQUENCE [LARGE SCALE GENOMIC DNA]</scope>
    <source>
        <strain evidence="2">DSM 44963</strain>
    </source>
</reference>
<keyword evidence="2" id="KW-1185">Reference proteome</keyword>